<dbReference type="Gene3D" id="2.60.120.10">
    <property type="entry name" value="Jelly Rolls"/>
    <property type="match status" value="1"/>
</dbReference>
<dbReference type="InterPro" id="IPR018490">
    <property type="entry name" value="cNMP-bd_dom_sf"/>
</dbReference>
<dbReference type="InterPro" id="IPR000595">
    <property type="entry name" value="cNMP-bd_dom"/>
</dbReference>
<keyword evidence="2" id="KW-0418">Kinase</keyword>
<organism evidence="2 3">
    <name type="scientific">Marivirga sericea</name>
    <dbReference type="NCBI Taxonomy" id="1028"/>
    <lineage>
        <taxon>Bacteria</taxon>
        <taxon>Pseudomonadati</taxon>
        <taxon>Bacteroidota</taxon>
        <taxon>Cytophagia</taxon>
        <taxon>Cytophagales</taxon>
        <taxon>Marivirgaceae</taxon>
        <taxon>Marivirga</taxon>
    </lineage>
</organism>
<evidence type="ECO:0000313" key="3">
    <source>
        <dbReference type="Proteomes" id="UP000193804"/>
    </source>
</evidence>
<dbReference type="Pfam" id="PF00027">
    <property type="entry name" value="cNMP_binding"/>
    <property type="match status" value="1"/>
</dbReference>
<name>A0A1X7L8W4_9BACT</name>
<reference evidence="3" key="1">
    <citation type="submission" date="2017-04" db="EMBL/GenBank/DDBJ databases">
        <authorList>
            <person name="Varghese N."/>
            <person name="Submissions S."/>
        </authorList>
    </citation>
    <scope>NUCLEOTIDE SEQUENCE [LARGE SCALE GENOMIC DNA]</scope>
    <source>
        <strain evidence="3">DSM 4125</strain>
    </source>
</reference>
<evidence type="ECO:0000313" key="2">
    <source>
        <dbReference type="EMBL" id="SMG50180.1"/>
    </source>
</evidence>
<keyword evidence="3" id="KW-1185">Reference proteome</keyword>
<feature type="domain" description="Cyclic nucleotide-binding" evidence="1">
    <location>
        <begin position="26"/>
        <end position="113"/>
    </location>
</feature>
<dbReference type="GO" id="GO:0016301">
    <property type="term" value="F:kinase activity"/>
    <property type="evidence" value="ECO:0007669"/>
    <property type="project" value="UniProtKB-KW"/>
</dbReference>
<keyword evidence="2" id="KW-0808">Transferase</keyword>
<proteinExistence type="predicted"/>
<dbReference type="EMBL" id="FXAW01000009">
    <property type="protein sequence ID" value="SMG50180.1"/>
    <property type="molecule type" value="Genomic_DNA"/>
</dbReference>
<dbReference type="Proteomes" id="UP000193804">
    <property type="component" value="Unassembled WGS sequence"/>
</dbReference>
<evidence type="ECO:0000259" key="1">
    <source>
        <dbReference type="Pfam" id="PF00027"/>
    </source>
</evidence>
<dbReference type="RefSeq" id="WP_085518763.1">
    <property type="nucleotide sequence ID" value="NZ_FXAW01000009.1"/>
</dbReference>
<sequence>MKEIIQSNIDLSDDIYELFLNSSKRKEVKKNQLLFNQNRATNKILFLEKGILRGYKIIDGKDFTHHFYFPNWFATDFESFLKENPSQIYIETLTDTIFYEFNKKDLLNLYKKHHQLEKLGRIIAEKAYLATVEKLSDMQILDLKQRFNSLINKNPDLFQKVPQKYIASYLGVSEQSLSRIKKT</sequence>
<protein>
    <submittedName>
        <fullName evidence="2">cAMP-binding domain of CRP or a regulatory subunit of cAMP-dependent protein kinases</fullName>
    </submittedName>
</protein>
<dbReference type="SUPFAM" id="SSF51206">
    <property type="entry name" value="cAMP-binding domain-like"/>
    <property type="match status" value="1"/>
</dbReference>
<dbReference type="AlphaFoldDB" id="A0A1X7L8W4"/>
<dbReference type="InterPro" id="IPR014710">
    <property type="entry name" value="RmlC-like_jellyroll"/>
</dbReference>
<dbReference type="STRING" id="1028.SAMN05661096_03631"/>
<accession>A0A1X7L8W4</accession>
<gene>
    <name evidence="2" type="ORF">SAMN05661096_03631</name>
</gene>